<evidence type="ECO:0008006" key="3">
    <source>
        <dbReference type="Google" id="ProtNLM"/>
    </source>
</evidence>
<sequence length="91" mass="10641">GKFTKHLLSSGKFTLFWQDPWHGQGVLSDRDSMLDDRVIWTPNNKGVFNVADTFEKMRAPRPVSKIFDLCWDSCTLPRHGFILWKTLKKVF</sequence>
<name>A0A7J7MMZ6_9MAGN</name>
<accession>A0A7J7MMZ6</accession>
<reference evidence="1 2" key="1">
    <citation type="journal article" date="2020" name="IScience">
        <title>Genome Sequencing of the Endangered Kingdonia uniflora (Circaeasteraceae, Ranunculales) Reveals Potential Mechanisms of Evolutionary Specialization.</title>
        <authorList>
            <person name="Sun Y."/>
            <person name="Deng T."/>
            <person name="Zhang A."/>
            <person name="Moore M.J."/>
            <person name="Landis J.B."/>
            <person name="Lin N."/>
            <person name="Zhang H."/>
            <person name="Zhang X."/>
            <person name="Huang J."/>
            <person name="Zhang X."/>
            <person name="Sun H."/>
            <person name="Wang H."/>
        </authorList>
    </citation>
    <scope>NUCLEOTIDE SEQUENCE [LARGE SCALE GENOMIC DNA]</scope>
    <source>
        <strain evidence="1">TB1705</strain>
        <tissue evidence="1">Leaf</tissue>
    </source>
</reference>
<dbReference type="Proteomes" id="UP000541444">
    <property type="component" value="Unassembled WGS sequence"/>
</dbReference>
<comment type="caution">
    <text evidence="1">The sequence shown here is derived from an EMBL/GenBank/DDBJ whole genome shotgun (WGS) entry which is preliminary data.</text>
</comment>
<keyword evidence="2" id="KW-1185">Reference proteome</keyword>
<dbReference type="AlphaFoldDB" id="A0A7J7MMZ6"/>
<feature type="non-terminal residue" evidence="1">
    <location>
        <position position="1"/>
    </location>
</feature>
<feature type="non-terminal residue" evidence="1">
    <location>
        <position position="91"/>
    </location>
</feature>
<evidence type="ECO:0000313" key="2">
    <source>
        <dbReference type="Proteomes" id="UP000541444"/>
    </source>
</evidence>
<evidence type="ECO:0000313" key="1">
    <source>
        <dbReference type="EMBL" id="KAF6156160.1"/>
    </source>
</evidence>
<dbReference type="EMBL" id="JACGCM010001377">
    <property type="protein sequence ID" value="KAF6156160.1"/>
    <property type="molecule type" value="Genomic_DNA"/>
</dbReference>
<organism evidence="1 2">
    <name type="scientific">Kingdonia uniflora</name>
    <dbReference type="NCBI Taxonomy" id="39325"/>
    <lineage>
        <taxon>Eukaryota</taxon>
        <taxon>Viridiplantae</taxon>
        <taxon>Streptophyta</taxon>
        <taxon>Embryophyta</taxon>
        <taxon>Tracheophyta</taxon>
        <taxon>Spermatophyta</taxon>
        <taxon>Magnoliopsida</taxon>
        <taxon>Ranunculales</taxon>
        <taxon>Circaeasteraceae</taxon>
        <taxon>Kingdonia</taxon>
    </lineage>
</organism>
<proteinExistence type="predicted"/>
<protein>
    <recommendedName>
        <fullName evidence="3">Reverse transcriptase</fullName>
    </recommendedName>
</protein>
<gene>
    <name evidence="1" type="ORF">GIB67_024130</name>
</gene>